<dbReference type="EMBL" id="AB171608">
    <property type="protein sequence ID" value="BAE88671.1"/>
    <property type="molecule type" value="mRNA"/>
</dbReference>
<name>I7GLT9_MACFA</name>
<keyword evidence="1" id="KW-0012">Acyltransferase</keyword>
<dbReference type="GO" id="GO:0016746">
    <property type="term" value="F:acyltransferase activity"/>
    <property type="evidence" value="ECO:0007669"/>
    <property type="project" value="UniProtKB-KW"/>
</dbReference>
<keyword evidence="1" id="KW-0808">Transferase</keyword>
<proteinExistence type="evidence at transcript level"/>
<protein>
    <submittedName>
        <fullName evidence="1">Macaca fascicularis brain cDNA clone: QflA-17368, similar to human O-acyltransferase (membrane bound) domain containing 1(OACT1), mRNA, RefSeq: XM_371801.2</fullName>
    </submittedName>
</protein>
<accession>I7GLT9</accession>
<reference evidence="1" key="1">
    <citation type="journal article" date="2007" name="PLoS Biol.">
        <title>Rate of evolution in brain-expressed genes in humans and other primates.</title>
        <authorList>
            <person name="Wang H.-Y."/>
            <person name="Chien H.-C."/>
            <person name="Osada N."/>
            <person name="Hashimoto K."/>
            <person name="Sugano S."/>
            <person name="Gojobori T."/>
            <person name="Chou C.-K."/>
            <person name="Tsai S.-F."/>
            <person name="Wu C.-I."/>
            <person name="Shen C.-K.J."/>
        </authorList>
    </citation>
    <scope>NUCLEOTIDE SEQUENCE</scope>
</reference>
<organism evidence="1">
    <name type="scientific">Macaca fascicularis</name>
    <name type="common">Crab-eating macaque</name>
    <name type="synonym">Cynomolgus monkey</name>
    <dbReference type="NCBI Taxonomy" id="9541"/>
    <lineage>
        <taxon>Eukaryota</taxon>
        <taxon>Metazoa</taxon>
        <taxon>Chordata</taxon>
        <taxon>Craniata</taxon>
        <taxon>Vertebrata</taxon>
        <taxon>Euteleostomi</taxon>
        <taxon>Mammalia</taxon>
        <taxon>Eutheria</taxon>
        <taxon>Euarchontoglires</taxon>
        <taxon>Primates</taxon>
        <taxon>Haplorrhini</taxon>
        <taxon>Catarrhini</taxon>
        <taxon>Cercopithecidae</taxon>
        <taxon>Cercopithecinae</taxon>
        <taxon>Macaca</taxon>
    </lineage>
</organism>
<dbReference type="AlphaFoldDB" id="I7GLT9"/>
<evidence type="ECO:0000313" key="1">
    <source>
        <dbReference type="EMBL" id="BAE88671.1"/>
    </source>
</evidence>
<sequence>MVLHCLRHKSAYSDLLSGSELIFTGRSHCGENFCLIW</sequence>